<dbReference type="InterPro" id="IPR018060">
    <property type="entry name" value="HTH_AraC"/>
</dbReference>
<dbReference type="AlphaFoldDB" id="A0A1I1VPQ3"/>
<evidence type="ECO:0000256" key="7">
    <source>
        <dbReference type="ARBA" id="ARBA00023163"/>
    </source>
</evidence>
<keyword evidence="6" id="KW-0238">DNA-binding</keyword>
<evidence type="ECO:0000256" key="8">
    <source>
        <dbReference type="PROSITE-ProRule" id="PRU00169"/>
    </source>
</evidence>
<keyword evidence="2" id="KW-0963">Cytoplasm</keyword>
<dbReference type="EMBL" id="FOMT01000001">
    <property type="protein sequence ID" value="SFD84815.1"/>
    <property type="molecule type" value="Genomic_DNA"/>
</dbReference>
<dbReference type="CDD" id="cd17536">
    <property type="entry name" value="REC_YesN-like"/>
    <property type="match status" value="1"/>
</dbReference>
<keyword evidence="4" id="KW-0902">Two-component regulatory system</keyword>
<feature type="modified residue" description="4-aspartylphosphate" evidence="8">
    <location>
        <position position="56"/>
    </location>
</feature>
<evidence type="ECO:0000256" key="5">
    <source>
        <dbReference type="ARBA" id="ARBA00023015"/>
    </source>
</evidence>
<evidence type="ECO:0000313" key="11">
    <source>
        <dbReference type="EMBL" id="SFD84815.1"/>
    </source>
</evidence>
<dbReference type="GO" id="GO:0043565">
    <property type="term" value="F:sequence-specific DNA binding"/>
    <property type="evidence" value="ECO:0007669"/>
    <property type="project" value="InterPro"/>
</dbReference>
<dbReference type="Proteomes" id="UP000198855">
    <property type="component" value="Unassembled WGS sequence"/>
</dbReference>
<dbReference type="PROSITE" id="PS00041">
    <property type="entry name" value="HTH_ARAC_FAMILY_1"/>
    <property type="match status" value="1"/>
</dbReference>
<dbReference type="GO" id="GO:0003700">
    <property type="term" value="F:DNA-binding transcription factor activity"/>
    <property type="evidence" value="ECO:0007669"/>
    <property type="project" value="InterPro"/>
</dbReference>
<dbReference type="STRING" id="1045775.SAMN05216378_1718"/>
<dbReference type="SUPFAM" id="SSF46689">
    <property type="entry name" value="Homeodomain-like"/>
    <property type="match status" value="2"/>
</dbReference>
<dbReference type="PANTHER" id="PTHR42713:SF3">
    <property type="entry name" value="TRANSCRIPTIONAL REGULATORY PROTEIN HPTR"/>
    <property type="match status" value="1"/>
</dbReference>
<comment type="subcellular location">
    <subcellularLocation>
        <location evidence="1">Cytoplasm</location>
    </subcellularLocation>
</comment>
<evidence type="ECO:0000259" key="9">
    <source>
        <dbReference type="PROSITE" id="PS01124"/>
    </source>
</evidence>
<dbReference type="PROSITE" id="PS01124">
    <property type="entry name" value="HTH_ARAC_FAMILY_2"/>
    <property type="match status" value="1"/>
</dbReference>
<dbReference type="SUPFAM" id="SSF52172">
    <property type="entry name" value="CheY-like"/>
    <property type="match status" value="1"/>
</dbReference>
<organism evidence="11 12">
    <name type="scientific">Paenibacillus catalpae</name>
    <dbReference type="NCBI Taxonomy" id="1045775"/>
    <lineage>
        <taxon>Bacteria</taxon>
        <taxon>Bacillati</taxon>
        <taxon>Bacillota</taxon>
        <taxon>Bacilli</taxon>
        <taxon>Bacillales</taxon>
        <taxon>Paenibacillaceae</taxon>
        <taxon>Paenibacillus</taxon>
    </lineage>
</organism>
<evidence type="ECO:0000256" key="2">
    <source>
        <dbReference type="ARBA" id="ARBA00022490"/>
    </source>
</evidence>
<feature type="domain" description="HTH araC/xylS-type" evidence="9">
    <location>
        <begin position="432"/>
        <end position="530"/>
    </location>
</feature>
<dbReference type="PANTHER" id="PTHR42713">
    <property type="entry name" value="HISTIDINE KINASE-RELATED"/>
    <property type="match status" value="1"/>
</dbReference>
<reference evidence="12" key="1">
    <citation type="submission" date="2016-10" db="EMBL/GenBank/DDBJ databases">
        <authorList>
            <person name="Varghese N."/>
            <person name="Submissions S."/>
        </authorList>
    </citation>
    <scope>NUCLEOTIDE SEQUENCE [LARGE SCALE GENOMIC DNA]</scope>
    <source>
        <strain evidence="12">CGMCC 1.10784</strain>
    </source>
</reference>
<dbReference type="InterPro" id="IPR001789">
    <property type="entry name" value="Sig_transdc_resp-reg_receiver"/>
</dbReference>
<dbReference type="GO" id="GO:0005737">
    <property type="term" value="C:cytoplasm"/>
    <property type="evidence" value="ECO:0007669"/>
    <property type="project" value="UniProtKB-SubCell"/>
</dbReference>
<evidence type="ECO:0000313" key="12">
    <source>
        <dbReference type="Proteomes" id="UP000198855"/>
    </source>
</evidence>
<gene>
    <name evidence="11" type="ORF">SAMN05216378_1718</name>
</gene>
<feature type="domain" description="Response regulatory" evidence="10">
    <location>
        <begin position="4"/>
        <end position="121"/>
    </location>
</feature>
<evidence type="ECO:0000256" key="1">
    <source>
        <dbReference type="ARBA" id="ARBA00004496"/>
    </source>
</evidence>
<dbReference type="InterPro" id="IPR018062">
    <property type="entry name" value="HTH_AraC-typ_CS"/>
</dbReference>
<keyword evidence="7" id="KW-0804">Transcription</keyword>
<evidence type="ECO:0000256" key="6">
    <source>
        <dbReference type="ARBA" id="ARBA00023125"/>
    </source>
</evidence>
<keyword evidence="12" id="KW-1185">Reference proteome</keyword>
<dbReference type="PRINTS" id="PR00032">
    <property type="entry name" value="HTHARAC"/>
</dbReference>
<evidence type="ECO:0000256" key="4">
    <source>
        <dbReference type="ARBA" id="ARBA00023012"/>
    </source>
</evidence>
<dbReference type="GO" id="GO:0000160">
    <property type="term" value="P:phosphorelay signal transduction system"/>
    <property type="evidence" value="ECO:0007669"/>
    <property type="project" value="UniProtKB-KW"/>
</dbReference>
<dbReference type="InterPro" id="IPR051552">
    <property type="entry name" value="HptR"/>
</dbReference>
<dbReference type="InterPro" id="IPR011006">
    <property type="entry name" value="CheY-like_superfamily"/>
</dbReference>
<dbReference type="InterPro" id="IPR020449">
    <property type="entry name" value="Tscrpt_reg_AraC-type_HTH"/>
</dbReference>
<evidence type="ECO:0000259" key="10">
    <source>
        <dbReference type="PROSITE" id="PS50110"/>
    </source>
</evidence>
<dbReference type="Gene3D" id="1.10.10.60">
    <property type="entry name" value="Homeodomain-like"/>
    <property type="match status" value="2"/>
</dbReference>
<proteinExistence type="predicted"/>
<keyword evidence="3 8" id="KW-0597">Phosphoprotein</keyword>
<dbReference type="InterPro" id="IPR009057">
    <property type="entry name" value="Homeodomain-like_sf"/>
</dbReference>
<dbReference type="Pfam" id="PF00072">
    <property type="entry name" value="Response_reg"/>
    <property type="match status" value="1"/>
</dbReference>
<keyword evidence="5" id="KW-0805">Transcription regulation</keyword>
<dbReference type="SMART" id="SM00342">
    <property type="entry name" value="HTH_ARAC"/>
    <property type="match status" value="1"/>
</dbReference>
<dbReference type="PROSITE" id="PS50110">
    <property type="entry name" value="RESPONSE_REGULATORY"/>
    <property type="match status" value="1"/>
</dbReference>
<dbReference type="Gene3D" id="3.40.50.2300">
    <property type="match status" value="1"/>
</dbReference>
<protein>
    <submittedName>
        <fullName evidence="11">Two-component system, response regulator YesN</fullName>
    </submittedName>
</protein>
<dbReference type="Pfam" id="PF12833">
    <property type="entry name" value="HTH_18"/>
    <property type="match status" value="1"/>
</dbReference>
<evidence type="ECO:0000256" key="3">
    <source>
        <dbReference type="ARBA" id="ARBA00022553"/>
    </source>
</evidence>
<accession>A0A1I1VPQ3</accession>
<name>A0A1I1VPQ3_9BACL</name>
<sequence length="554" mass="63051">MMLNVLIVDDEISHVLGLVRFMEWEELGFESPSTAESGEEAVEFLQSYHFDVLISDVSMPGMSGIELAAEAKRIHPHLQILMISGYNEFEFVQDAIHVGAQAYVLKPLKTEEVALRLQSFRAAIEMRREVVEQTRKLERRVSGSIKLVKERFVDELIAESLPVEELIASWDGLLTLPVLNLGYQIIVLGLDRYPSSGMEAKHRMLLGSSLKKTLEIAFSYDEDIWIAQTTSDEFVALHVNPLPAARAKVEKQFQFIQSIMSDQYGATVTIGCSREGFRWEDAPLLYREIRFSMTKARLIGNGQIVRCNDVEPGDFAAYRMHDEFVPGLLKGLDSGDAEQVAEYMNRIKEALLATGNASFSYVHAFAMSILGELIRHLKWRNEPDGEANILMWRQMLDCGSASQMAELLAGYVQRYTATEQKAHLNQQHNLMRKVSLFIEERIHEHWTVKQLAEQFNLNASYLSVLFKREMGRTISEFVQDTRIGRAKKLLQDPHIKVYEVADQVGIQTTAYFTYLFKKLVGVTPQDYRDYGYSLDDGLQLDIKSDHRTSSSSPL</sequence>
<dbReference type="SMART" id="SM00448">
    <property type="entry name" value="REC"/>
    <property type="match status" value="1"/>
</dbReference>